<organism evidence="2 3">
    <name type="scientific">Morganella psychrotolerans</name>
    <dbReference type="NCBI Taxonomy" id="368603"/>
    <lineage>
        <taxon>Bacteria</taxon>
        <taxon>Pseudomonadati</taxon>
        <taxon>Pseudomonadota</taxon>
        <taxon>Gammaproteobacteria</taxon>
        <taxon>Enterobacterales</taxon>
        <taxon>Morganellaceae</taxon>
        <taxon>Morganella</taxon>
    </lineage>
</organism>
<reference evidence="2 3" key="1">
    <citation type="submission" date="2016-06" db="EMBL/GenBank/DDBJ databases">
        <authorList>
            <person name="Kjaerup R.B."/>
            <person name="Dalgaard T.S."/>
            <person name="Juul-Madsen H.R."/>
        </authorList>
    </citation>
    <scope>NUCLEOTIDE SEQUENCE [LARGE SCALE GENOMIC DNA]</scope>
    <source>
        <strain evidence="2 3">GCSL-Mp3</strain>
    </source>
</reference>
<evidence type="ECO:0000313" key="3">
    <source>
        <dbReference type="Proteomes" id="UP000092247"/>
    </source>
</evidence>
<keyword evidence="1" id="KW-0472">Membrane</keyword>
<evidence type="ECO:0008006" key="4">
    <source>
        <dbReference type="Google" id="ProtNLM"/>
    </source>
</evidence>
<dbReference type="RefSeq" id="WP_067423267.1">
    <property type="nucleotide sequence ID" value="NZ_CBCPID010000002.1"/>
</dbReference>
<dbReference type="InterPro" id="IPR010815">
    <property type="entry name" value="DUF1418"/>
</dbReference>
<dbReference type="Pfam" id="PF07214">
    <property type="entry name" value="DUF1418"/>
    <property type="match status" value="1"/>
</dbReference>
<dbReference type="AlphaFoldDB" id="A0A1B8HDY7"/>
<gene>
    <name evidence="2" type="ORF">AYY17_04495</name>
</gene>
<evidence type="ECO:0000313" key="2">
    <source>
        <dbReference type="EMBL" id="OBU07286.1"/>
    </source>
</evidence>
<keyword evidence="1" id="KW-0812">Transmembrane</keyword>
<dbReference type="Proteomes" id="UP000092247">
    <property type="component" value="Unassembled WGS sequence"/>
</dbReference>
<feature type="transmembrane region" description="Helical" evidence="1">
    <location>
        <begin position="52"/>
        <end position="73"/>
    </location>
</feature>
<protein>
    <recommendedName>
        <fullName evidence="4">DUF1418 family protein</fullName>
    </recommendedName>
</protein>
<keyword evidence="1" id="KW-1133">Transmembrane helix</keyword>
<accession>A0A1B8HDY7</accession>
<evidence type="ECO:0000256" key="1">
    <source>
        <dbReference type="SAM" id="Phobius"/>
    </source>
</evidence>
<name>A0A1B8HDY7_9GAMM</name>
<dbReference type="EMBL" id="LZEX01000012">
    <property type="protein sequence ID" value="OBU07286.1"/>
    <property type="molecule type" value="Genomic_DNA"/>
</dbReference>
<feature type="transmembrane region" description="Helical" evidence="1">
    <location>
        <begin position="20"/>
        <end position="37"/>
    </location>
</feature>
<comment type="caution">
    <text evidence="2">The sequence shown here is derived from an EMBL/GenBank/DDBJ whole genome shotgun (WGS) entry which is preliminary data.</text>
</comment>
<proteinExistence type="predicted"/>
<sequence>MEKKQPRQMRSLGDMPRGVIICEVIGVILLILVYLAVNDHIALPEFLRSKNALMAMAFTGLACLIPAAVNIVWRAVSTLPAIGIDSKTKTEKKEPQDKNEKRQ</sequence>
<dbReference type="STRING" id="368603.AYY16_07845"/>